<comment type="caution">
    <text evidence="1">The sequence shown here is derived from an EMBL/GenBank/DDBJ whole genome shotgun (WGS) entry which is preliminary data.</text>
</comment>
<sequence>MGYTHYWRRPKLIPKETFKKIVADFGKLLPALEQAGVKLAGPLGEGEPVIDRDVVAFNGAINCGHPADYELVIPWPASGAGGVFAGNPVAGTWFAGHLVATRACPGDCSYETFYFPRVYGPREWEEPDKRGLYFQFCKTAFRPYDLAVTAFLVIAKRYLGDRIVVATDGEDEHWFDAKLLCQLRLGYGLEFFVRESELVKALPATKGGSKDALS</sequence>
<dbReference type="Proteomes" id="UP000282654">
    <property type="component" value="Unassembled WGS sequence"/>
</dbReference>
<dbReference type="RefSeq" id="WP_123927011.1">
    <property type="nucleotide sequence ID" value="NZ_RKRE01000001.1"/>
</dbReference>
<protein>
    <submittedName>
        <fullName evidence="1">Uncharacterized protein</fullName>
    </submittedName>
</protein>
<keyword evidence="2" id="KW-1185">Reference proteome</keyword>
<organism evidence="1 2">
    <name type="scientific">Thermodesulfitimonas autotrophica</name>
    <dbReference type="NCBI Taxonomy" id="1894989"/>
    <lineage>
        <taxon>Bacteria</taxon>
        <taxon>Bacillati</taxon>
        <taxon>Bacillota</taxon>
        <taxon>Clostridia</taxon>
        <taxon>Thermoanaerobacterales</taxon>
        <taxon>Thermoanaerobacteraceae</taxon>
        <taxon>Thermodesulfitimonas</taxon>
    </lineage>
</organism>
<evidence type="ECO:0000313" key="2">
    <source>
        <dbReference type="Proteomes" id="UP000282654"/>
    </source>
</evidence>
<evidence type="ECO:0000313" key="1">
    <source>
        <dbReference type="EMBL" id="RPF49493.1"/>
    </source>
</evidence>
<name>A0A3N5AX75_9THEO</name>
<dbReference type="OrthoDB" id="30720at2"/>
<proteinExistence type="predicted"/>
<gene>
    <name evidence="1" type="ORF">EDD75_0309</name>
</gene>
<dbReference type="AlphaFoldDB" id="A0A3N5AX75"/>
<accession>A0A3N5AX75</accession>
<dbReference type="EMBL" id="RKRE01000001">
    <property type="protein sequence ID" value="RPF49493.1"/>
    <property type="molecule type" value="Genomic_DNA"/>
</dbReference>
<reference evidence="1 2" key="1">
    <citation type="submission" date="2018-11" db="EMBL/GenBank/DDBJ databases">
        <title>Genomic Encyclopedia of Type Strains, Phase IV (KMG-IV): sequencing the most valuable type-strain genomes for metagenomic binning, comparative biology and taxonomic classification.</title>
        <authorList>
            <person name="Goeker M."/>
        </authorList>
    </citation>
    <scope>NUCLEOTIDE SEQUENCE [LARGE SCALE GENOMIC DNA]</scope>
    <source>
        <strain evidence="1 2">DSM 102936</strain>
    </source>
</reference>